<keyword evidence="3" id="KW-0012">Acyltransferase</keyword>
<organism evidence="5 6">
    <name type="scientific">Oceanococcus atlanticus</name>
    <dbReference type="NCBI Taxonomy" id="1317117"/>
    <lineage>
        <taxon>Bacteria</taxon>
        <taxon>Pseudomonadati</taxon>
        <taxon>Pseudomonadota</taxon>
        <taxon>Gammaproteobacteria</taxon>
        <taxon>Chromatiales</taxon>
        <taxon>Oceanococcaceae</taxon>
        <taxon>Oceanococcus</taxon>
    </lineage>
</organism>
<dbReference type="Gene3D" id="2.40.40.20">
    <property type="match status" value="1"/>
</dbReference>
<keyword evidence="6" id="KW-1185">Reference proteome</keyword>
<dbReference type="InterPro" id="IPR016181">
    <property type="entry name" value="Acyl_CoA_acyltransferase"/>
</dbReference>
<sequence length="350" mass="37736">MLLIRPIRESDLPALVELAGAAGIGMTSLPGDVELLRSKIELSLSSFAAPHDPAQPRETQFLFVAEDLDTGALAGTTAIKSGIGLSDPFYSYRLDKIVHASPQLGVHKVMPTLYLSNDYTGAAELASLLLAPGYRSGGNGHLLSKCRFLFLAQHGLRFPSTLIADMRGVSDAQGRSPFWEALGQHFFSMDFPLADRLSGSRSKAFIAELMPRHPIYVPLLPADAQAVIAQVHDNTRPALKLLEAEGFRHKGYVDIFDAGPTLEAELGQIRAVAQSQVGACEMADLPEDTPLHLVATTAWDAFHCVLAPAQWQGDVWRVGTAQARALGCDHGQPVRAVALKPEKHPEHASS</sequence>
<dbReference type="SUPFAM" id="SSF55729">
    <property type="entry name" value="Acyl-CoA N-acyltransferases (Nat)"/>
    <property type="match status" value="1"/>
</dbReference>
<dbReference type="InterPro" id="IPR017650">
    <property type="entry name" value="Arginine_N-succinylTrfase"/>
</dbReference>
<proteinExistence type="predicted"/>
<dbReference type="EMBL" id="AQQV01000002">
    <property type="protein sequence ID" value="ORE87305.1"/>
    <property type="molecule type" value="Genomic_DNA"/>
</dbReference>
<dbReference type="GO" id="GO:0006527">
    <property type="term" value="P:L-arginine catabolic process"/>
    <property type="evidence" value="ECO:0007669"/>
    <property type="project" value="UniProtKB-UniRule"/>
</dbReference>
<evidence type="ECO:0000256" key="4">
    <source>
        <dbReference type="NCBIfam" id="TIGR03244"/>
    </source>
</evidence>
<accession>A0A1Y1SE81</accession>
<name>A0A1Y1SE81_9GAMM</name>
<evidence type="ECO:0000313" key="5">
    <source>
        <dbReference type="EMBL" id="ORE87305.1"/>
    </source>
</evidence>
<dbReference type="RefSeq" id="WP_083561552.1">
    <property type="nucleotide sequence ID" value="NZ_AQQV01000002.1"/>
</dbReference>
<evidence type="ECO:0000313" key="6">
    <source>
        <dbReference type="Proteomes" id="UP000192342"/>
    </source>
</evidence>
<dbReference type="EC" id="2.3.1.109" evidence="4"/>
<dbReference type="PANTHER" id="PTHR30420:SF1">
    <property type="entry name" value="ARGININE N-SUCCINYLTRANSFERASE"/>
    <property type="match status" value="1"/>
</dbReference>
<keyword evidence="2 5" id="KW-0808">Transferase</keyword>
<dbReference type="NCBIfam" id="TIGR03243">
    <property type="entry name" value="arg_catab_AOST"/>
    <property type="match status" value="1"/>
</dbReference>
<dbReference type="AlphaFoldDB" id="A0A1Y1SE81"/>
<evidence type="ECO:0000256" key="2">
    <source>
        <dbReference type="ARBA" id="ARBA00022679"/>
    </source>
</evidence>
<dbReference type="STRING" id="1317117.ATO7_09697"/>
<dbReference type="GO" id="GO:0008791">
    <property type="term" value="F:arginine N-succinyltransferase activity"/>
    <property type="evidence" value="ECO:0007669"/>
    <property type="project" value="UniProtKB-UniRule"/>
</dbReference>
<dbReference type="Pfam" id="PF04958">
    <property type="entry name" value="AstA"/>
    <property type="match status" value="1"/>
</dbReference>
<gene>
    <name evidence="5" type="ORF">ATO7_09697</name>
</gene>
<dbReference type="PANTHER" id="PTHR30420">
    <property type="entry name" value="N-SUCCINYLARGININE DIHYDROLASE"/>
    <property type="match status" value="1"/>
</dbReference>
<dbReference type="NCBIfam" id="TIGR03244">
    <property type="entry name" value="arg_catab_AstA"/>
    <property type="match status" value="1"/>
</dbReference>
<reference evidence="5 6" key="1">
    <citation type="submission" date="2013-04" db="EMBL/GenBank/DDBJ databases">
        <title>Oceanococcus atlanticus 22II-S10r2 Genome Sequencing.</title>
        <authorList>
            <person name="Lai Q."/>
            <person name="Li G."/>
            <person name="Shao Z."/>
        </authorList>
    </citation>
    <scope>NUCLEOTIDE SEQUENCE [LARGE SCALE GENOMIC DNA]</scope>
    <source>
        <strain evidence="5 6">22II-S10r2</strain>
    </source>
</reference>
<keyword evidence="1" id="KW-0056">Arginine metabolism</keyword>
<dbReference type="Gene3D" id="3.40.630.30">
    <property type="match status" value="1"/>
</dbReference>
<protein>
    <recommendedName>
        <fullName evidence="4">Arginine N-succinyltransferase</fullName>
        <ecNumber evidence="4">2.3.1.109</ecNumber>
    </recommendedName>
</protein>
<evidence type="ECO:0000256" key="3">
    <source>
        <dbReference type="ARBA" id="ARBA00023315"/>
    </source>
</evidence>
<dbReference type="OrthoDB" id="21121at2"/>
<comment type="caution">
    <text evidence="5">The sequence shown here is derived from an EMBL/GenBank/DDBJ whole genome shotgun (WGS) entry which is preliminary data.</text>
</comment>
<dbReference type="Proteomes" id="UP000192342">
    <property type="component" value="Unassembled WGS sequence"/>
</dbReference>
<evidence type="ECO:0000256" key="1">
    <source>
        <dbReference type="ARBA" id="ARBA00022503"/>
    </source>
</evidence>
<dbReference type="InterPro" id="IPR007041">
    <property type="entry name" value="Arg_succinylTrfase_AstA/AruG"/>
</dbReference>